<reference evidence="2 3" key="1">
    <citation type="submission" date="2015-10" db="EMBL/GenBank/DDBJ databases">
        <title>Genome analyses suggest a sexual origin of heterokaryosis in a supposedly ancient asexual fungus.</title>
        <authorList>
            <person name="Ropars J."/>
            <person name="Sedzielewska K."/>
            <person name="Noel J."/>
            <person name="Charron P."/>
            <person name="Farinelli L."/>
            <person name="Marton T."/>
            <person name="Kruger M."/>
            <person name="Pelin A."/>
            <person name="Brachmann A."/>
            <person name="Corradi N."/>
        </authorList>
    </citation>
    <scope>NUCLEOTIDE SEQUENCE [LARGE SCALE GENOMIC DNA]</scope>
    <source>
        <strain evidence="2 3">A4</strain>
    </source>
</reference>
<dbReference type="AlphaFoldDB" id="A0A2I1FVA8"/>
<dbReference type="PANTHER" id="PTHR44329">
    <property type="entry name" value="SERINE/THREONINE-PROTEIN KINASE TNNI3K-RELATED"/>
    <property type="match status" value="1"/>
</dbReference>
<feature type="domain" description="Protein kinase" evidence="1">
    <location>
        <begin position="240"/>
        <end position="513"/>
    </location>
</feature>
<evidence type="ECO:0000259" key="1">
    <source>
        <dbReference type="PROSITE" id="PS50011"/>
    </source>
</evidence>
<dbReference type="EMBL" id="LLXI01000021">
    <property type="protein sequence ID" value="PKY38243.1"/>
    <property type="molecule type" value="Genomic_DNA"/>
</dbReference>
<keyword evidence="2" id="KW-0808">Transferase</keyword>
<evidence type="ECO:0000313" key="2">
    <source>
        <dbReference type="EMBL" id="PKY38243.1"/>
    </source>
</evidence>
<comment type="caution">
    <text evidence="2">The sequence shown here is derived from an EMBL/GenBank/DDBJ whole genome shotgun (WGS) entry which is preliminary data.</text>
</comment>
<dbReference type="InterPro" id="IPR051681">
    <property type="entry name" value="Ser/Thr_Kinases-Pseudokinases"/>
</dbReference>
<dbReference type="VEuPathDB" id="FungiDB:RhiirA1_470484"/>
<dbReference type="Gene3D" id="1.10.510.10">
    <property type="entry name" value="Transferase(Phosphotransferase) domain 1"/>
    <property type="match status" value="1"/>
</dbReference>
<dbReference type="InterPro" id="IPR001245">
    <property type="entry name" value="Ser-Thr/Tyr_kinase_cat_dom"/>
</dbReference>
<gene>
    <name evidence="2" type="ORF">RhiirA4_451202</name>
</gene>
<name>A0A2I1FVA8_9GLOM</name>
<dbReference type="Pfam" id="PF07714">
    <property type="entry name" value="PK_Tyr_Ser-Thr"/>
    <property type="match status" value="1"/>
</dbReference>
<sequence length="603" mass="69987">MPLFNDEDNKRIRYHMKLWGHLDDRFVRISGLMPQFTPKQISHHWKNHLDPQLYCPKNKSTTNFWNLKRKSPEKCKIEEKKQESRTVQKYITVPTCSFFFASGRSYTSSIAADSNSCHNTNCNLTILSNLVMVLGLIHKVFLLCRIFYKIFIIMDDLKTKDKIKKIFSKDLREQIENFGICSECKEANTGYAWCKKCDPGRFLREGKTSGNTEMDEFIRESQRQTLHYYDNLEWIPSDKFDNIKPIGEGGFSIIYSATWREGAPKYDKEKARTGPISVALKKLKNSDMKAFINEIRIHDECNYANFHITQLYGITKDPDTKDFMMVLEYANYGNLRDYFKKYYSNLRWEDKLVILLNIIHNLDFIHERNYVHKDLHSGNILQFHYDGNVDTKITDLGLAQQLGGNSNSPNSITVCGVLPYIAPEVLCGKAYTFESDIYSFGIIMVEVSTGKPPYGNVPHDEKLVLAICSDGLRPNVGKGTPHCYIDLVNRCLDSNPDKRPTSKEILQKIRNWRFYDDPTHSRNSLFSKKTKDIKMYKEFIDMDFQNADKNFTQRETTLTLHPGAIYVSRMMSFNNNNEPKNSKGIQIEDPEVPDSQLVDLFVE</sequence>
<proteinExistence type="predicted"/>
<dbReference type="InterPro" id="IPR009057">
    <property type="entry name" value="Homeodomain-like_sf"/>
</dbReference>
<dbReference type="PROSITE" id="PS50011">
    <property type="entry name" value="PROTEIN_KINASE_DOM"/>
    <property type="match status" value="1"/>
</dbReference>
<dbReference type="VEuPathDB" id="FungiDB:FUN_022126"/>
<evidence type="ECO:0000313" key="3">
    <source>
        <dbReference type="Proteomes" id="UP000234323"/>
    </source>
</evidence>
<dbReference type="SUPFAM" id="SSF46689">
    <property type="entry name" value="Homeodomain-like"/>
    <property type="match status" value="1"/>
</dbReference>
<protein>
    <submittedName>
        <fullName evidence="2">Kinase-like protein</fullName>
    </submittedName>
</protein>
<dbReference type="VEuPathDB" id="FungiDB:RhiirFUN_025921"/>
<accession>A0A2I1FVA8</accession>
<dbReference type="GO" id="GO:0004674">
    <property type="term" value="F:protein serine/threonine kinase activity"/>
    <property type="evidence" value="ECO:0007669"/>
    <property type="project" value="TreeGrafter"/>
</dbReference>
<dbReference type="VEuPathDB" id="FungiDB:RhiirFUN_025915"/>
<dbReference type="InterPro" id="IPR000719">
    <property type="entry name" value="Prot_kinase_dom"/>
</dbReference>
<dbReference type="VEuPathDB" id="FungiDB:FUN_022127"/>
<dbReference type="PRINTS" id="PR00109">
    <property type="entry name" value="TYRKINASE"/>
</dbReference>
<dbReference type="InterPro" id="IPR011009">
    <property type="entry name" value="Kinase-like_dom_sf"/>
</dbReference>
<dbReference type="SUPFAM" id="SSF56112">
    <property type="entry name" value="Protein kinase-like (PK-like)"/>
    <property type="match status" value="1"/>
</dbReference>
<keyword evidence="2" id="KW-0418">Kinase</keyword>
<organism evidence="2 3">
    <name type="scientific">Rhizophagus irregularis</name>
    <dbReference type="NCBI Taxonomy" id="588596"/>
    <lineage>
        <taxon>Eukaryota</taxon>
        <taxon>Fungi</taxon>
        <taxon>Fungi incertae sedis</taxon>
        <taxon>Mucoromycota</taxon>
        <taxon>Glomeromycotina</taxon>
        <taxon>Glomeromycetes</taxon>
        <taxon>Glomerales</taxon>
        <taxon>Glomeraceae</taxon>
        <taxon>Rhizophagus</taxon>
    </lineage>
</organism>
<dbReference type="Proteomes" id="UP000234323">
    <property type="component" value="Unassembled WGS sequence"/>
</dbReference>
<keyword evidence="3" id="KW-1185">Reference proteome</keyword>
<dbReference type="GO" id="GO:0005524">
    <property type="term" value="F:ATP binding"/>
    <property type="evidence" value="ECO:0007669"/>
    <property type="project" value="InterPro"/>
</dbReference>